<dbReference type="UniPathway" id="UPA00895"/>
<feature type="transmembrane region" description="Helical" evidence="5">
    <location>
        <begin position="73"/>
        <end position="93"/>
    </location>
</feature>
<name>A0A1R0X377_9BACL</name>
<dbReference type="GO" id="GO:0030416">
    <property type="term" value="P:methylamine metabolic process"/>
    <property type="evidence" value="ECO:0007669"/>
    <property type="project" value="InterPro"/>
</dbReference>
<protein>
    <recommendedName>
        <fullName evidence="6">Methylamine utilisation protein MauE domain-containing protein</fullName>
    </recommendedName>
</protein>
<keyword evidence="3 5" id="KW-1133">Transmembrane helix</keyword>
<feature type="transmembrane region" description="Helical" evidence="5">
    <location>
        <begin position="113"/>
        <end position="133"/>
    </location>
</feature>
<sequence length="193" mass="22219">MYYEGLMFSLRIFLGLIFLTSGYGKNKNLNLHKYKIEGYGFFPKNLVNFIAIFDVILEIFIGVSFIFGILINQFLLVAISLFFIYAIAAVISLSKEQEKVSCGCGGILGDKEASWLVIIRNCFFIGICFVLLIRENLLGNIDLFLTNQHPIDQIYNFNYIYFFCFSLISTFIYQTTSNLLNMYKTIRLFRGGI</sequence>
<dbReference type="InterPro" id="IPR009908">
    <property type="entry name" value="Methylamine_util_MauE"/>
</dbReference>
<dbReference type="EMBL" id="MKQP01000035">
    <property type="protein sequence ID" value="OMD27679.1"/>
    <property type="molecule type" value="Genomic_DNA"/>
</dbReference>
<evidence type="ECO:0000259" key="6">
    <source>
        <dbReference type="Pfam" id="PF07291"/>
    </source>
</evidence>
<gene>
    <name evidence="7" type="ORF">BJP51_24495</name>
    <name evidence="8" type="ORF">BSK47_27075</name>
</gene>
<dbReference type="EMBL" id="MPTO01000033">
    <property type="protein sequence ID" value="OME12482.1"/>
    <property type="molecule type" value="Genomic_DNA"/>
</dbReference>
<feature type="transmembrane region" description="Helical" evidence="5">
    <location>
        <begin position="153"/>
        <end position="173"/>
    </location>
</feature>
<evidence type="ECO:0000313" key="8">
    <source>
        <dbReference type="EMBL" id="OME12482.1"/>
    </source>
</evidence>
<comment type="caution">
    <text evidence="7">The sequence shown here is derived from an EMBL/GenBank/DDBJ whole genome shotgun (WGS) entry which is preliminary data.</text>
</comment>
<accession>A0A1R0X377</accession>
<feature type="domain" description="Methylamine utilisation protein MauE" evidence="6">
    <location>
        <begin position="7"/>
        <end position="133"/>
    </location>
</feature>
<keyword evidence="2 5" id="KW-0812">Transmembrane</keyword>
<evidence type="ECO:0000313" key="10">
    <source>
        <dbReference type="Proteomes" id="UP000187465"/>
    </source>
</evidence>
<evidence type="ECO:0000256" key="2">
    <source>
        <dbReference type="ARBA" id="ARBA00022692"/>
    </source>
</evidence>
<dbReference type="Proteomes" id="UP000187323">
    <property type="component" value="Unassembled WGS sequence"/>
</dbReference>
<evidence type="ECO:0000256" key="5">
    <source>
        <dbReference type="SAM" id="Phobius"/>
    </source>
</evidence>
<proteinExistence type="predicted"/>
<dbReference type="Pfam" id="PF07291">
    <property type="entry name" value="MauE"/>
    <property type="match status" value="1"/>
</dbReference>
<organism evidence="7 10">
    <name type="scientific">Paenibacillus odorifer</name>
    <dbReference type="NCBI Taxonomy" id="189426"/>
    <lineage>
        <taxon>Bacteria</taxon>
        <taxon>Bacillati</taxon>
        <taxon>Bacillota</taxon>
        <taxon>Bacilli</taxon>
        <taxon>Bacillales</taxon>
        <taxon>Paenibacillaceae</taxon>
        <taxon>Paenibacillus</taxon>
    </lineage>
</organism>
<feature type="transmembrane region" description="Helical" evidence="5">
    <location>
        <begin position="6"/>
        <end position="24"/>
    </location>
</feature>
<comment type="subcellular location">
    <subcellularLocation>
        <location evidence="1">Membrane</location>
        <topology evidence="1">Multi-pass membrane protein</topology>
    </subcellularLocation>
</comment>
<feature type="transmembrane region" description="Helical" evidence="5">
    <location>
        <begin position="45"/>
        <end position="67"/>
    </location>
</feature>
<dbReference type="AlphaFoldDB" id="A0A1R0X377"/>
<reference evidence="9 10" key="1">
    <citation type="submission" date="2016-10" db="EMBL/GenBank/DDBJ databases">
        <title>Paenibacillus species isolates.</title>
        <authorList>
            <person name="Beno S.M."/>
        </authorList>
    </citation>
    <scope>NUCLEOTIDE SEQUENCE [LARGE SCALE GENOMIC DNA]</scope>
    <source>
        <strain evidence="7 10">FSL H7-0604</strain>
        <strain evidence="8 9">FSL H7-0918</strain>
    </source>
</reference>
<dbReference type="RefSeq" id="WP_036681306.1">
    <property type="nucleotide sequence ID" value="NZ_JARLKA010000026.1"/>
</dbReference>
<evidence type="ECO:0000313" key="7">
    <source>
        <dbReference type="EMBL" id="OMD27679.1"/>
    </source>
</evidence>
<evidence type="ECO:0000256" key="1">
    <source>
        <dbReference type="ARBA" id="ARBA00004141"/>
    </source>
</evidence>
<keyword evidence="4 5" id="KW-0472">Membrane</keyword>
<evidence type="ECO:0000256" key="3">
    <source>
        <dbReference type="ARBA" id="ARBA00022989"/>
    </source>
</evidence>
<evidence type="ECO:0000313" key="9">
    <source>
        <dbReference type="Proteomes" id="UP000187323"/>
    </source>
</evidence>
<dbReference type="GO" id="GO:0016020">
    <property type="term" value="C:membrane"/>
    <property type="evidence" value="ECO:0007669"/>
    <property type="project" value="UniProtKB-SubCell"/>
</dbReference>
<dbReference type="Proteomes" id="UP000187465">
    <property type="component" value="Unassembled WGS sequence"/>
</dbReference>
<evidence type="ECO:0000256" key="4">
    <source>
        <dbReference type="ARBA" id="ARBA00023136"/>
    </source>
</evidence>